<evidence type="ECO:0000313" key="3">
    <source>
        <dbReference type="Proteomes" id="UP000011572"/>
    </source>
</evidence>
<feature type="transmembrane region" description="Helical" evidence="1">
    <location>
        <begin position="156"/>
        <end position="176"/>
    </location>
</feature>
<feature type="transmembrane region" description="Helical" evidence="1">
    <location>
        <begin position="111"/>
        <end position="135"/>
    </location>
</feature>
<reference evidence="2 3" key="1">
    <citation type="journal article" date="2014" name="PLoS Genet.">
        <title>Phylogenetically driven sequencing of extremely halophilic archaea reveals strategies for static and dynamic osmo-response.</title>
        <authorList>
            <person name="Becker E.A."/>
            <person name="Seitzer P.M."/>
            <person name="Tritt A."/>
            <person name="Larsen D."/>
            <person name="Krusor M."/>
            <person name="Yao A.I."/>
            <person name="Wu D."/>
            <person name="Madern D."/>
            <person name="Eisen J.A."/>
            <person name="Darling A.E."/>
            <person name="Facciotti M.T."/>
        </authorList>
    </citation>
    <scope>NUCLEOTIDE SEQUENCE [LARGE SCALE GENOMIC DNA]</scope>
    <source>
        <strain evidence="2 3">JCM 10247</strain>
    </source>
</reference>
<gene>
    <name evidence="2" type="ORF">C473_04554</name>
</gene>
<dbReference type="Proteomes" id="UP000011572">
    <property type="component" value="Unassembled WGS sequence"/>
</dbReference>
<dbReference type="EMBL" id="AOIW01000038">
    <property type="protein sequence ID" value="ELZ35207.1"/>
    <property type="molecule type" value="Genomic_DNA"/>
</dbReference>
<organism evidence="2 3">
    <name type="scientific">Halorubrum distributum JCM 10247</name>
    <dbReference type="NCBI Taxonomy" id="1227486"/>
    <lineage>
        <taxon>Archaea</taxon>
        <taxon>Methanobacteriati</taxon>
        <taxon>Methanobacteriota</taxon>
        <taxon>Stenosarchaea group</taxon>
        <taxon>Halobacteria</taxon>
        <taxon>Halobacteriales</taxon>
        <taxon>Haloferacaceae</taxon>
        <taxon>Halorubrum</taxon>
        <taxon>Halorubrum distributum group</taxon>
    </lineage>
</organism>
<comment type="caution">
    <text evidence="2">The sequence shown here is derived from an EMBL/GenBank/DDBJ whole genome shotgun (WGS) entry which is preliminary data.</text>
</comment>
<protein>
    <recommendedName>
        <fullName evidence="4">DUF4013 domain-containing protein</fullName>
    </recommendedName>
</protein>
<feature type="transmembrane region" description="Helical" evidence="1">
    <location>
        <begin position="74"/>
        <end position="99"/>
    </location>
</feature>
<feature type="transmembrane region" description="Helical" evidence="1">
    <location>
        <begin position="20"/>
        <end position="47"/>
    </location>
</feature>
<keyword evidence="1" id="KW-0472">Membrane</keyword>
<dbReference type="AlphaFoldDB" id="M0DKH0"/>
<keyword evidence="1" id="KW-0812">Transmembrane</keyword>
<dbReference type="PATRIC" id="fig|1227486.3.peg.825"/>
<dbReference type="InterPro" id="IPR025098">
    <property type="entry name" value="DUF4013"/>
</dbReference>
<accession>M0DKH0</accession>
<sequence length="238" mass="24677">MFGSDMIEDGLSYPARGDWVGRIIIGGVLGLLSVFVIPAFAIFGYLVRVLERTVAGDDVPPAFDDWGDLLAKGVVATVIALVYSIVPVVVYGIVVSAVAGVGSGIGGDVGALLGVTGALLALAFVPVLLFIYYAVPAALTAYAARGEVRAAFDPEILKPTLFSVEYLLAVLMPLLISTGVFVVSVVLILTVVGAVFVPFVQFYSQVAVFRMFGTAFADQSDYIEAGSGGPDDGTTVAA</sequence>
<dbReference type="Pfam" id="PF13197">
    <property type="entry name" value="DUF4013"/>
    <property type="match status" value="1"/>
</dbReference>
<evidence type="ECO:0000256" key="1">
    <source>
        <dbReference type="SAM" id="Phobius"/>
    </source>
</evidence>
<feature type="transmembrane region" description="Helical" evidence="1">
    <location>
        <begin position="182"/>
        <end position="203"/>
    </location>
</feature>
<keyword evidence="1" id="KW-1133">Transmembrane helix</keyword>
<name>M0DKH0_9EURY</name>
<evidence type="ECO:0000313" key="2">
    <source>
        <dbReference type="EMBL" id="ELZ35207.1"/>
    </source>
</evidence>
<proteinExistence type="predicted"/>
<evidence type="ECO:0008006" key="4">
    <source>
        <dbReference type="Google" id="ProtNLM"/>
    </source>
</evidence>